<dbReference type="OrthoDB" id="2437446at2759"/>
<sequence>MEISNDTPISDIIDDVSNSSHSMTAFGDDAPASNISANTSNSNEKKLQDQEKIIASQDTKSSLSVKSGQGLFQELFTPEPSLQEYNNNSKPFMDKAFDAEDGANGANQEEIFGSKIGEKKARRLLYDSITKQLSIIHKKRSQELGLHLPEISRDDLRKKTQKAEKIYILSEKIDHDKIKYIKSYSAKFISKLTNDQIQEIINYSCQNVDTGNARHQILSENTEISETGGPGKISSEISILL</sequence>
<reference evidence="2 3" key="1">
    <citation type="submission" date="2018-06" db="EMBL/GenBank/DDBJ databases">
        <title>Comparative genomics reveals the genomic features of Rhizophagus irregularis, R. cerebriforme, R. diaphanum and Gigaspora rosea, and their symbiotic lifestyle signature.</title>
        <authorList>
            <person name="Morin E."/>
            <person name="San Clemente H."/>
            <person name="Chen E.C.H."/>
            <person name="De La Providencia I."/>
            <person name="Hainaut M."/>
            <person name="Kuo A."/>
            <person name="Kohler A."/>
            <person name="Murat C."/>
            <person name="Tang N."/>
            <person name="Roy S."/>
            <person name="Loubradou J."/>
            <person name="Henrissat B."/>
            <person name="Grigoriev I.V."/>
            <person name="Corradi N."/>
            <person name="Roux C."/>
            <person name="Martin F.M."/>
        </authorList>
    </citation>
    <scope>NUCLEOTIDE SEQUENCE [LARGE SCALE GENOMIC DNA]</scope>
    <source>
        <strain evidence="2 3">DAOM 194757</strain>
    </source>
</reference>
<dbReference type="Proteomes" id="UP000266673">
    <property type="component" value="Unassembled WGS sequence"/>
</dbReference>
<feature type="region of interest" description="Disordered" evidence="1">
    <location>
        <begin position="1"/>
        <end position="60"/>
    </location>
</feature>
<dbReference type="AlphaFoldDB" id="A0A397VED2"/>
<proteinExistence type="predicted"/>
<name>A0A397VED2_9GLOM</name>
<feature type="compositionally biased region" description="Basic and acidic residues" evidence="1">
    <location>
        <begin position="43"/>
        <end position="52"/>
    </location>
</feature>
<accession>A0A397VED2</accession>
<comment type="caution">
    <text evidence="2">The sequence shown here is derived from an EMBL/GenBank/DDBJ whole genome shotgun (WGS) entry which is preliminary data.</text>
</comment>
<evidence type="ECO:0000256" key="1">
    <source>
        <dbReference type="SAM" id="MobiDB-lite"/>
    </source>
</evidence>
<feature type="compositionally biased region" description="Low complexity" evidence="1">
    <location>
        <begin position="30"/>
        <end position="42"/>
    </location>
</feature>
<dbReference type="EMBL" id="QKWP01000591">
    <property type="protein sequence ID" value="RIB17666.1"/>
    <property type="molecule type" value="Genomic_DNA"/>
</dbReference>
<evidence type="ECO:0000313" key="3">
    <source>
        <dbReference type="Proteomes" id="UP000266673"/>
    </source>
</evidence>
<evidence type="ECO:0000313" key="2">
    <source>
        <dbReference type="EMBL" id="RIB17666.1"/>
    </source>
</evidence>
<organism evidence="2 3">
    <name type="scientific">Gigaspora rosea</name>
    <dbReference type="NCBI Taxonomy" id="44941"/>
    <lineage>
        <taxon>Eukaryota</taxon>
        <taxon>Fungi</taxon>
        <taxon>Fungi incertae sedis</taxon>
        <taxon>Mucoromycota</taxon>
        <taxon>Glomeromycotina</taxon>
        <taxon>Glomeromycetes</taxon>
        <taxon>Diversisporales</taxon>
        <taxon>Gigasporaceae</taxon>
        <taxon>Gigaspora</taxon>
    </lineage>
</organism>
<gene>
    <name evidence="2" type="ORF">C2G38_2186727</name>
</gene>
<protein>
    <submittedName>
        <fullName evidence="2">Uncharacterized protein</fullName>
    </submittedName>
</protein>
<keyword evidence="3" id="KW-1185">Reference proteome</keyword>
<feature type="compositionally biased region" description="Low complexity" evidence="1">
    <location>
        <begin position="9"/>
        <end position="22"/>
    </location>
</feature>